<dbReference type="PANTHER" id="PTHR43649">
    <property type="entry name" value="ARABINOSE-BINDING PROTEIN-RELATED"/>
    <property type="match status" value="1"/>
</dbReference>
<organism evidence="4 5">
    <name type="scientific">Bradyrhizobium diversitatis</name>
    <dbReference type="NCBI Taxonomy" id="2755406"/>
    <lineage>
        <taxon>Bacteria</taxon>
        <taxon>Pseudomonadati</taxon>
        <taxon>Pseudomonadota</taxon>
        <taxon>Alphaproteobacteria</taxon>
        <taxon>Hyphomicrobiales</taxon>
        <taxon>Nitrobacteraceae</taxon>
        <taxon>Bradyrhizobium</taxon>
    </lineage>
</organism>
<comment type="caution">
    <text evidence="4">The sequence shown here is derived from an EMBL/GenBank/DDBJ whole genome shotgun (WGS) entry which is preliminary data.</text>
</comment>
<evidence type="ECO:0000256" key="3">
    <source>
        <dbReference type="ARBA" id="ARBA00022764"/>
    </source>
</evidence>
<evidence type="ECO:0000256" key="1">
    <source>
        <dbReference type="ARBA" id="ARBA00004418"/>
    </source>
</evidence>
<keyword evidence="3" id="KW-0574">Periplasm</keyword>
<accession>A0ABS0NZJ2</accession>
<dbReference type="PANTHER" id="PTHR43649:SF30">
    <property type="entry name" value="ABC TRANSPORTER SUBSTRATE-BINDING PROTEIN"/>
    <property type="match status" value="1"/>
</dbReference>
<dbReference type="Gene3D" id="3.40.190.10">
    <property type="entry name" value="Periplasmic binding protein-like II"/>
    <property type="match status" value="2"/>
</dbReference>
<comment type="subcellular location">
    <subcellularLocation>
        <location evidence="1">Periplasm</location>
    </subcellularLocation>
</comment>
<evidence type="ECO:0000256" key="2">
    <source>
        <dbReference type="ARBA" id="ARBA00008520"/>
    </source>
</evidence>
<dbReference type="PROSITE" id="PS51318">
    <property type="entry name" value="TAT"/>
    <property type="match status" value="1"/>
</dbReference>
<dbReference type="CDD" id="cd14748">
    <property type="entry name" value="PBP2_UgpB"/>
    <property type="match status" value="1"/>
</dbReference>
<dbReference type="SUPFAM" id="SSF53850">
    <property type="entry name" value="Periplasmic binding protein-like II"/>
    <property type="match status" value="1"/>
</dbReference>
<dbReference type="InterPro" id="IPR006311">
    <property type="entry name" value="TAT_signal"/>
</dbReference>
<proteinExistence type="inferred from homology"/>
<dbReference type="RefSeq" id="WP_197965796.1">
    <property type="nucleotide sequence ID" value="NZ_JACEGD010000007.1"/>
</dbReference>
<dbReference type="EMBL" id="JACEGD010000007">
    <property type="protein sequence ID" value="MBH5386422.1"/>
    <property type="molecule type" value="Genomic_DNA"/>
</dbReference>
<dbReference type="Proteomes" id="UP001194539">
    <property type="component" value="Unassembled WGS sequence"/>
</dbReference>
<dbReference type="Pfam" id="PF01547">
    <property type="entry name" value="SBP_bac_1"/>
    <property type="match status" value="1"/>
</dbReference>
<sequence length="423" mass="45431">MKRRTFLASAGAAVAGGTLDLAFGGPAARARDKVRIQVSFFDAAFQPTMQALIDKFHEQAPQIEIRIQAPAQSWDAQLQRTILDIRTGAAAELAVQGYNRLRIVADNKAAIPLDALIAEESDWVRQGYSPALVSLGELRAQQWGLPLQLSNPVIFYNADLFREAGVDPQTFATWDSVTEAAKKITALGGGRTGAFFDYAADGNWMYQALLFSLGGRMMSPDEKAIAFNDSTGLRALQILRKFGEAGQVDMTADQGGQSFAAGVTGMIFTSNRRLGAYEKAIRGRFELGSAPLPKTEGGHVPAGGGFLSITTSDQVKQKAAWEFLKFATGPVGQAIVVRMTGALPGNANAASNLDDYYIKTPQAKAALEQLPILTAWYSFPGPNAIKISDVLLDHLRSVVTLKVAPEVALKAMRADVDALLPKV</sequence>
<gene>
    <name evidence="4" type="ORF">H1B27_09005</name>
</gene>
<name>A0ABS0NZJ2_9BRAD</name>
<evidence type="ECO:0000313" key="4">
    <source>
        <dbReference type="EMBL" id="MBH5386422.1"/>
    </source>
</evidence>
<keyword evidence="5" id="KW-1185">Reference proteome</keyword>
<dbReference type="InterPro" id="IPR050490">
    <property type="entry name" value="Bact_solute-bd_prot1"/>
</dbReference>
<evidence type="ECO:0000313" key="5">
    <source>
        <dbReference type="Proteomes" id="UP001194539"/>
    </source>
</evidence>
<comment type="similarity">
    <text evidence="2">Belongs to the bacterial solute-binding protein 1 family.</text>
</comment>
<dbReference type="InterPro" id="IPR006059">
    <property type="entry name" value="SBP"/>
</dbReference>
<protein>
    <submittedName>
        <fullName evidence="4">ABC transporter substrate-binding protein</fullName>
    </submittedName>
</protein>
<reference evidence="4 5" key="1">
    <citation type="submission" date="2020-07" db="EMBL/GenBank/DDBJ databases">
        <title>Bradyrhizobium diversity isolated from nodules of indigenous legumes of Western Australia.</title>
        <authorList>
            <person name="Klepa M.S."/>
        </authorList>
    </citation>
    <scope>NUCLEOTIDE SEQUENCE [LARGE SCALE GENOMIC DNA]</scope>
    <source>
        <strain evidence="4 5">CNPSo 4019</strain>
    </source>
</reference>